<reference evidence="9" key="1">
    <citation type="submission" date="2017-02" db="UniProtKB">
        <authorList>
            <consortium name="WormBaseParasite"/>
        </authorList>
    </citation>
    <scope>IDENTIFICATION</scope>
</reference>
<dbReference type="PANTHER" id="PTHR43226">
    <property type="entry name" value="XAA-PRO AMINOPEPTIDASE 3"/>
    <property type="match status" value="1"/>
</dbReference>
<dbReference type="Gene3D" id="3.90.230.10">
    <property type="entry name" value="Creatinase/methionine aminopeptidase superfamily"/>
    <property type="match status" value="1"/>
</dbReference>
<dbReference type="Proteomes" id="UP000271162">
    <property type="component" value="Unassembled WGS sequence"/>
</dbReference>
<dbReference type="AlphaFoldDB" id="A0A0N4XV99"/>
<evidence type="ECO:0000259" key="6">
    <source>
        <dbReference type="Pfam" id="PF00557"/>
    </source>
</evidence>
<dbReference type="InterPro" id="IPR052433">
    <property type="entry name" value="X-Pro_dipept-like"/>
</dbReference>
<keyword evidence="5" id="KW-0464">Manganese</keyword>
<keyword evidence="3" id="KW-0479">Metal-binding</keyword>
<dbReference type="InterPro" id="IPR036005">
    <property type="entry name" value="Creatinase/aminopeptidase-like"/>
</dbReference>
<keyword evidence="8" id="KW-1185">Reference proteome</keyword>
<dbReference type="GO" id="GO:0005739">
    <property type="term" value="C:mitochondrion"/>
    <property type="evidence" value="ECO:0007669"/>
    <property type="project" value="TreeGrafter"/>
</dbReference>
<comment type="similarity">
    <text evidence="2">Belongs to the peptidase M24B family.</text>
</comment>
<organism evidence="9">
    <name type="scientific">Nippostrongylus brasiliensis</name>
    <name type="common">Rat hookworm</name>
    <dbReference type="NCBI Taxonomy" id="27835"/>
    <lineage>
        <taxon>Eukaryota</taxon>
        <taxon>Metazoa</taxon>
        <taxon>Ecdysozoa</taxon>
        <taxon>Nematoda</taxon>
        <taxon>Chromadorea</taxon>
        <taxon>Rhabditida</taxon>
        <taxon>Rhabditina</taxon>
        <taxon>Rhabditomorpha</taxon>
        <taxon>Strongyloidea</taxon>
        <taxon>Heligmosomidae</taxon>
        <taxon>Nippostrongylus</taxon>
    </lineage>
</organism>
<dbReference type="SUPFAM" id="SSF55920">
    <property type="entry name" value="Creatinase/aminopeptidase"/>
    <property type="match status" value="1"/>
</dbReference>
<dbReference type="STRING" id="27835.A0A0N4XV99"/>
<keyword evidence="4" id="KW-0378">Hydrolase</keyword>
<name>A0A0N4XV99_NIPBR</name>
<comment type="cofactor">
    <cofactor evidence="1">
        <name>Mn(2+)</name>
        <dbReference type="ChEBI" id="CHEBI:29035"/>
    </cofactor>
</comment>
<protein>
    <submittedName>
        <fullName evidence="9">Probable Xaa-Pro aminopeptidase 3 (inferred by orthology to a human protein)</fullName>
    </submittedName>
</protein>
<evidence type="ECO:0000256" key="4">
    <source>
        <dbReference type="ARBA" id="ARBA00022801"/>
    </source>
</evidence>
<evidence type="ECO:0000256" key="1">
    <source>
        <dbReference type="ARBA" id="ARBA00001936"/>
    </source>
</evidence>
<evidence type="ECO:0000256" key="2">
    <source>
        <dbReference type="ARBA" id="ARBA00008766"/>
    </source>
</evidence>
<evidence type="ECO:0000313" key="8">
    <source>
        <dbReference type="Proteomes" id="UP000271162"/>
    </source>
</evidence>
<dbReference type="PANTHER" id="PTHR43226:SF4">
    <property type="entry name" value="XAA-PRO AMINOPEPTIDASE 3"/>
    <property type="match status" value="1"/>
</dbReference>
<evidence type="ECO:0000313" key="7">
    <source>
        <dbReference type="EMBL" id="VDL70294.1"/>
    </source>
</evidence>
<dbReference type="InterPro" id="IPR000994">
    <property type="entry name" value="Pept_M24"/>
</dbReference>
<dbReference type="GO" id="GO:0006508">
    <property type="term" value="P:proteolysis"/>
    <property type="evidence" value="ECO:0007669"/>
    <property type="project" value="TreeGrafter"/>
</dbReference>
<dbReference type="Pfam" id="PF00557">
    <property type="entry name" value="Peptidase_M24"/>
    <property type="match status" value="1"/>
</dbReference>
<gene>
    <name evidence="7" type="ORF">NBR_LOCUS6705</name>
</gene>
<evidence type="ECO:0000256" key="3">
    <source>
        <dbReference type="ARBA" id="ARBA00022723"/>
    </source>
</evidence>
<evidence type="ECO:0000313" key="9">
    <source>
        <dbReference type="WBParaSite" id="NBR_0000670401-mRNA-1"/>
    </source>
</evidence>
<dbReference type="WBParaSite" id="NBR_0000670401-mRNA-1">
    <property type="protein sequence ID" value="NBR_0000670401-mRNA-1"/>
    <property type="gene ID" value="NBR_0000670401"/>
</dbReference>
<dbReference type="GO" id="GO:0004177">
    <property type="term" value="F:aminopeptidase activity"/>
    <property type="evidence" value="ECO:0007669"/>
    <property type="project" value="TreeGrafter"/>
</dbReference>
<proteinExistence type="inferred from homology"/>
<dbReference type="EMBL" id="UYSL01019823">
    <property type="protein sequence ID" value="VDL70294.1"/>
    <property type="molecule type" value="Genomic_DNA"/>
</dbReference>
<dbReference type="GO" id="GO:0046872">
    <property type="term" value="F:metal ion binding"/>
    <property type="evidence" value="ECO:0007669"/>
    <property type="project" value="UniProtKB-KW"/>
</dbReference>
<sequence length="79" mass="8812">MDVHDCTSMSRDIDVPHGTVFTIEPGLYIPRNSTQFPEEFRGIGLRIEDDVVATAEGLEVLTDAAPRSADDIEYLMRSQ</sequence>
<feature type="domain" description="Peptidase M24" evidence="6">
    <location>
        <begin position="1"/>
        <end position="54"/>
    </location>
</feature>
<evidence type="ECO:0000256" key="5">
    <source>
        <dbReference type="ARBA" id="ARBA00023211"/>
    </source>
</evidence>
<reference evidence="7 8" key="2">
    <citation type="submission" date="2018-11" db="EMBL/GenBank/DDBJ databases">
        <authorList>
            <consortium name="Pathogen Informatics"/>
        </authorList>
    </citation>
    <scope>NUCLEOTIDE SEQUENCE [LARGE SCALE GENOMIC DNA]</scope>
</reference>
<accession>A0A0N4XV99</accession>